<dbReference type="eggNOG" id="arCOG03639">
    <property type="taxonomic scope" value="Archaea"/>
</dbReference>
<feature type="domain" description="Glutamine amidotransferase type-2" evidence="1">
    <location>
        <begin position="2"/>
        <end position="219"/>
    </location>
</feature>
<evidence type="ECO:0000259" key="1">
    <source>
        <dbReference type="PROSITE" id="PS51278"/>
    </source>
</evidence>
<dbReference type="Proteomes" id="UP000002595">
    <property type="component" value="Chromosome"/>
</dbReference>
<dbReference type="KEGG" id="pis:Pisl_0994"/>
<dbReference type="SUPFAM" id="SSF56235">
    <property type="entry name" value="N-terminal nucleophile aminohydrolases (Ntn hydrolases)"/>
    <property type="match status" value="1"/>
</dbReference>
<evidence type="ECO:0000313" key="3">
    <source>
        <dbReference type="Proteomes" id="UP000002595"/>
    </source>
</evidence>
<dbReference type="PANTHER" id="PTHR42824:SF1">
    <property type="entry name" value="GLUTAMINE AMIDOTRANSFERASE YAFJ-RELATED"/>
    <property type="match status" value="1"/>
</dbReference>
<dbReference type="PROSITE" id="PS51278">
    <property type="entry name" value="GATASE_TYPE_2"/>
    <property type="match status" value="1"/>
</dbReference>
<proteinExistence type="predicted"/>
<sequence>MCRFFISKGPLDLSAALKLAAKYDPYKQDEKKQHGDGWGFVAASATDFIHYKSGRPAWEDPVVVPMKEAVLAHVRAASLGEPKGPAHAHPYLVYTPDGRILFVAHNGSVDKNAMAAEISVDPSLYTDSYILALFIARRWHLPQRAFEEALLYAKTALNVAVLEFPSLKAHVYTFYKGSREYYALYLIETKDAKAVVSSTLMRHIDLPGRELENGTYLVF</sequence>
<name>A1RT87_PYRIL</name>
<accession>A1RT87</accession>
<organism evidence="2 3">
    <name type="scientific">Pyrobaculum islandicum (strain DSM 4184 / JCM 9189 / GEO3)</name>
    <dbReference type="NCBI Taxonomy" id="384616"/>
    <lineage>
        <taxon>Archaea</taxon>
        <taxon>Thermoproteota</taxon>
        <taxon>Thermoprotei</taxon>
        <taxon>Thermoproteales</taxon>
        <taxon>Thermoproteaceae</taxon>
        <taxon>Pyrobaculum</taxon>
    </lineage>
</organism>
<dbReference type="InterPro" id="IPR029055">
    <property type="entry name" value="Ntn_hydrolases_N"/>
</dbReference>
<dbReference type="PANTHER" id="PTHR42824">
    <property type="entry name" value="GLUTAMINE AMIDOTRANSFERASE"/>
    <property type="match status" value="1"/>
</dbReference>
<dbReference type="RefSeq" id="WP_011762744.1">
    <property type="nucleotide sequence ID" value="NC_008701.1"/>
</dbReference>
<dbReference type="Pfam" id="PF13522">
    <property type="entry name" value="GATase_6"/>
    <property type="match status" value="1"/>
</dbReference>
<dbReference type="InterPro" id="IPR017932">
    <property type="entry name" value="GATase_2_dom"/>
</dbReference>
<protein>
    <recommendedName>
        <fullName evidence="1">Glutamine amidotransferase type-2 domain-containing protein</fullName>
    </recommendedName>
</protein>
<dbReference type="STRING" id="384616.Pisl_0994"/>
<keyword evidence="3" id="KW-1185">Reference proteome</keyword>
<dbReference type="EMBL" id="CP000504">
    <property type="protein sequence ID" value="ABL88169.1"/>
    <property type="molecule type" value="Genomic_DNA"/>
</dbReference>
<evidence type="ECO:0000313" key="2">
    <source>
        <dbReference type="EMBL" id="ABL88169.1"/>
    </source>
</evidence>
<dbReference type="OrthoDB" id="350529at2157"/>
<dbReference type="HOGENOM" id="CLU_086262_0_0_2"/>
<gene>
    <name evidence="2" type="ordered locus">Pisl_0994</name>
</gene>
<dbReference type="GeneID" id="4616816"/>
<dbReference type="AlphaFoldDB" id="A1RT87"/>
<dbReference type="Gene3D" id="3.60.20.10">
    <property type="entry name" value="Glutamine Phosphoribosylpyrophosphate, subunit 1, domain 1"/>
    <property type="match status" value="1"/>
</dbReference>
<reference evidence="2" key="1">
    <citation type="submission" date="2006-12" db="EMBL/GenBank/DDBJ databases">
        <title>Complete sequence of Pyrobaculum islandicum DSM 4184.</title>
        <authorList>
            <person name="Copeland A."/>
            <person name="Lucas S."/>
            <person name="Lapidus A."/>
            <person name="Barry K."/>
            <person name="Detter J.C."/>
            <person name="Glavina del Rio T."/>
            <person name="Dalin E."/>
            <person name="Tice H."/>
            <person name="Pitluck S."/>
            <person name="Meincke L."/>
            <person name="Brettin T."/>
            <person name="Bruce D."/>
            <person name="Han C."/>
            <person name="Tapia R."/>
            <person name="Gilna P."/>
            <person name="Schmutz J."/>
            <person name="Larimer F."/>
            <person name="Land M."/>
            <person name="Hauser L."/>
            <person name="Kyrpides N."/>
            <person name="Mikhailova N."/>
            <person name="Cozen A.E."/>
            <person name="Fitz-Gibbon S.T."/>
            <person name="House C.H."/>
            <person name="Saltikov C."/>
            <person name="Lowe T."/>
            <person name="Richardson P."/>
        </authorList>
    </citation>
    <scope>NUCLEOTIDE SEQUENCE [LARGE SCALE GENOMIC DNA]</scope>
    <source>
        <strain evidence="2">DSM 4184</strain>
    </source>
</reference>